<sequence>MLNFGPPAGVRLPDDRIAWTSEGAKGTSKGVVSFHRLDDGLTRVLLVMEYHPHGLFETTGNLWRAQGRRARLDLKNFARFVTLKTEAAEGWRGEIRDGEVVREHEEAVAAERAESEDEQPGGQDRQPADAYAEYEDEEPEARADEDREPQEDDGR</sequence>
<reference evidence="2" key="1">
    <citation type="journal article" date="2014" name="Int. J. Syst. Evol. Microbiol.">
        <title>Complete genome sequence of Corynebacterium casei LMG S-19264T (=DSM 44701T), isolated from a smear-ripened cheese.</title>
        <authorList>
            <consortium name="US DOE Joint Genome Institute (JGI-PGF)"/>
            <person name="Walter F."/>
            <person name="Albersmeier A."/>
            <person name="Kalinowski J."/>
            <person name="Ruckert C."/>
        </authorList>
    </citation>
    <scope>NUCLEOTIDE SEQUENCE</scope>
    <source>
        <strain evidence="2">JCM 3086</strain>
    </source>
</reference>
<feature type="compositionally biased region" description="Acidic residues" evidence="1">
    <location>
        <begin position="146"/>
        <end position="155"/>
    </location>
</feature>
<dbReference type="Proteomes" id="UP000657574">
    <property type="component" value="Unassembled WGS sequence"/>
</dbReference>
<dbReference type="PANTHER" id="PTHR33824:SF7">
    <property type="entry name" value="POLYKETIDE CYCLASE_DEHYDRASE AND LIPID TRANSPORT SUPERFAMILY PROTEIN"/>
    <property type="match status" value="1"/>
</dbReference>
<accession>A0A917NET4</accession>
<dbReference type="EMBL" id="BMQA01000001">
    <property type="protein sequence ID" value="GGI93848.1"/>
    <property type="molecule type" value="Genomic_DNA"/>
</dbReference>
<reference evidence="2" key="2">
    <citation type="submission" date="2020-09" db="EMBL/GenBank/DDBJ databases">
        <authorList>
            <person name="Sun Q."/>
            <person name="Ohkuma M."/>
        </authorList>
    </citation>
    <scope>NUCLEOTIDE SEQUENCE</scope>
    <source>
        <strain evidence="2">JCM 3086</strain>
    </source>
</reference>
<proteinExistence type="predicted"/>
<evidence type="ECO:0000313" key="2">
    <source>
        <dbReference type="EMBL" id="GGI93848.1"/>
    </source>
</evidence>
<evidence type="ECO:0000313" key="3">
    <source>
        <dbReference type="Proteomes" id="UP000657574"/>
    </source>
</evidence>
<feature type="compositionally biased region" description="Basic and acidic residues" evidence="1">
    <location>
        <begin position="102"/>
        <end position="113"/>
    </location>
</feature>
<dbReference type="AlphaFoldDB" id="A0A917NET4"/>
<evidence type="ECO:0000256" key="1">
    <source>
        <dbReference type="SAM" id="MobiDB-lite"/>
    </source>
</evidence>
<name>A0A917NET4_9ACTN</name>
<comment type="caution">
    <text evidence="2">The sequence shown here is derived from an EMBL/GenBank/DDBJ whole genome shotgun (WGS) entry which is preliminary data.</text>
</comment>
<feature type="region of interest" description="Disordered" evidence="1">
    <location>
        <begin position="102"/>
        <end position="155"/>
    </location>
</feature>
<protein>
    <recommendedName>
        <fullName evidence="4">Cyclase</fullName>
    </recommendedName>
</protein>
<gene>
    <name evidence="2" type="ORF">GCM10010121_000260</name>
</gene>
<dbReference type="SUPFAM" id="SSF55961">
    <property type="entry name" value="Bet v1-like"/>
    <property type="match status" value="1"/>
</dbReference>
<dbReference type="PANTHER" id="PTHR33824">
    <property type="entry name" value="POLYKETIDE CYCLASE/DEHYDRASE AND LIPID TRANSPORT SUPERFAMILY PROTEIN"/>
    <property type="match status" value="1"/>
</dbReference>
<dbReference type="InterPro" id="IPR047137">
    <property type="entry name" value="ORF3"/>
</dbReference>
<organism evidence="2 3">
    <name type="scientific">Streptomyces brasiliensis</name>
    <dbReference type="NCBI Taxonomy" id="1954"/>
    <lineage>
        <taxon>Bacteria</taxon>
        <taxon>Bacillati</taxon>
        <taxon>Actinomycetota</taxon>
        <taxon>Actinomycetes</taxon>
        <taxon>Kitasatosporales</taxon>
        <taxon>Streptomycetaceae</taxon>
        <taxon>Streptomyces</taxon>
    </lineage>
</organism>
<keyword evidence="3" id="KW-1185">Reference proteome</keyword>
<evidence type="ECO:0008006" key="4">
    <source>
        <dbReference type="Google" id="ProtNLM"/>
    </source>
</evidence>